<proteinExistence type="predicted"/>
<reference evidence="1" key="2">
    <citation type="journal article" date="2015" name="Data Brief">
        <title>Shoot transcriptome of the giant reed, Arundo donax.</title>
        <authorList>
            <person name="Barrero R.A."/>
            <person name="Guerrero F.D."/>
            <person name="Moolhuijzen P."/>
            <person name="Goolsby J.A."/>
            <person name="Tidwell J."/>
            <person name="Bellgard S.E."/>
            <person name="Bellgard M.I."/>
        </authorList>
    </citation>
    <scope>NUCLEOTIDE SEQUENCE</scope>
    <source>
        <tissue evidence="1">Shoot tissue taken approximately 20 cm above the soil surface</tissue>
    </source>
</reference>
<protein>
    <submittedName>
        <fullName evidence="1">Uncharacterized protein</fullName>
    </submittedName>
</protein>
<dbReference type="AlphaFoldDB" id="A0A0A9DRJ9"/>
<reference evidence="1" key="1">
    <citation type="submission" date="2014-09" db="EMBL/GenBank/DDBJ databases">
        <authorList>
            <person name="Magalhaes I.L.F."/>
            <person name="Oliveira U."/>
            <person name="Santos F.R."/>
            <person name="Vidigal T.H.D.A."/>
            <person name="Brescovit A.D."/>
            <person name="Santos A.J."/>
        </authorList>
    </citation>
    <scope>NUCLEOTIDE SEQUENCE</scope>
    <source>
        <tissue evidence="1">Shoot tissue taken approximately 20 cm above the soil surface</tissue>
    </source>
</reference>
<dbReference type="EMBL" id="GBRH01206721">
    <property type="protein sequence ID" value="JAD91174.1"/>
    <property type="molecule type" value="Transcribed_RNA"/>
</dbReference>
<accession>A0A0A9DRJ9</accession>
<sequence>MCQSSDAAHFYDVPVLKRPIKDPWSVNHLVSQVFVICVTNKQGFCCKSIRLDIHICPCNLVHERALPYVWIPTDQHSTGVWVYGWKSSHVLPDLLQVCQTRTDPLYNSTHAT</sequence>
<organism evidence="1">
    <name type="scientific">Arundo donax</name>
    <name type="common">Giant reed</name>
    <name type="synonym">Donax arundinaceus</name>
    <dbReference type="NCBI Taxonomy" id="35708"/>
    <lineage>
        <taxon>Eukaryota</taxon>
        <taxon>Viridiplantae</taxon>
        <taxon>Streptophyta</taxon>
        <taxon>Embryophyta</taxon>
        <taxon>Tracheophyta</taxon>
        <taxon>Spermatophyta</taxon>
        <taxon>Magnoliopsida</taxon>
        <taxon>Liliopsida</taxon>
        <taxon>Poales</taxon>
        <taxon>Poaceae</taxon>
        <taxon>PACMAD clade</taxon>
        <taxon>Arundinoideae</taxon>
        <taxon>Arundineae</taxon>
        <taxon>Arundo</taxon>
    </lineage>
</organism>
<name>A0A0A9DRJ9_ARUDO</name>
<evidence type="ECO:0000313" key="1">
    <source>
        <dbReference type="EMBL" id="JAD91174.1"/>
    </source>
</evidence>